<dbReference type="AlphaFoldDB" id="A0A3E3EGZ4"/>
<dbReference type="RefSeq" id="WP_117580125.1">
    <property type="nucleotide sequence ID" value="NZ_QUSL01000001.1"/>
</dbReference>
<dbReference type="InterPro" id="IPR014001">
    <property type="entry name" value="Helicase_ATP-bd"/>
</dbReference>
<evidence type="ECO:0000313" key="7">
    <source>
        <dbReference type="Proteomes" id="UP000261032"/>
    </source>
</evidence>
<dbReference type="InterPro" id="IPR049730">
    <property type="entry name" value="SNF2/RAD54-like_C"/>
</dbReference>
<evidence type="ECO:0000259" key="3">
    <source>
        <dbReference type="PROSITE" id="PS50966"/>
    </source>
</evidence>
<dbReference type="GO" id="GO:0004386">
    <property type="term" value="F:helicase activity"/>
    <property type="evidence" value="ECO:0007669"/>
    <property type="project" value="UniProtKB-KW"/>
</dbReference>
<evidence type="ECO:0000259" key="5">
    <source>
        <dbReference type="PROSITE" id="PS51194"/>
    </source>
</evidence>
<name>A0A3E3EGZ4_9FIRM</name>
<evidence type="ECO:0000256" key="2">
    <source>
        <dbReference type="PROSITE-ProRule" id="PRU00325"/>
    </source>
</evidence>
<protein>
    <submittedName>
        <fullName evidence="6">ATP-dependent helicase</fullName>
    </submittedName>
</protein>
<dbReference type="GO" id="GO:0008270">
    <property type="term" value="F:zinc ion binding"/>
    <property type="evidence" value="ECO:0007669"/>
    <property type="project" value="UniProtKB-KW"/>
</dbReference>
<dbReference type="SUPFAM" id="SSF52540">
    <property type="entry name" value="P-loop containing nucleoside triphosphate hydrolases"/>
    <property type="match status" value="2"/>
</dbReference>
<keyword evidence="1" id="KW-0378">Hydrolase</keyword>
<dbReference type="GO" id="GO:0005524">
    <property type="term" value="F:ATP binding"/>
    <property type="evidence" value="ECO:0007669"/>
    <property type="project" value="InterPro"/>
</dbReference>
<accession>A0A3E3EGZ4</accession>
<keyword evidence="6" id="KW-0547">Nucleotide-binding</keyword>
<sequence>MYIKDDEINRIFNEKNWKIAHSYYKDNVITNMSVLKQGNEYHIDGTVEIYGRSSTCHIVVDTGGKINNFECDCPYCHNDELACGHIGVLLLKFYSLEMSEIPFQFNQKIDYKAKIEAFERVREEKLIQTKLEESKKLITDYTNQQDPQLTNDSLIDLIPNINYSFNRILISYRIGQNKTYLIKNLKEFIYNYRYHNVYTYGSQLTTDYNRESFSSEALKQIDFIRDNSEFIDDIERYRSIDINKYNIDEFFETYLTNLNINMFFTTIDLNNLTINIEDKEDYFEISLLPLGGQLIIGNQYLYYLDKNILNRYSLKMSKITKKLISKLDKENLIVAKEDFGYFGKYIIDQILPYIAITGANIDDYMPSVITLLTYVDLNNFGDLTINLEYRDDEGNILFDGKYIDSYETKLPLNVDTALAMIEDYAQYDELTNMYLITNNDEDIYYFIKNILPKLNRYCDVFVSEDIKNINKPKNISLNIGIRLKNDLLEIDLDSINVSKDEIRDILESYQKHKAYHRLKNGEFVNLEDQTLNEAYNLIQDLNLENKNIQDGAIIVDKSKALFLNELIQDSETINFNRNQQFQELINHLTNCNINNYPVPEPFSDILRDYQCTGYKWIKTMSDYGFGGILADDMGLGKTLQMITVLEDAKKNHKASIVITPATLILNWQDEIKKFSNDLNVLCISGTLSVRKKMIEQINNYDVIITSYDYIRRDFELYKPFKFEYIVLDEAQYIKNQATKNARAVKELHGTHRFALTGTPIENSLAELWSIFDFLMPNYLYNYNYFREHFERPIVRDEDKDAQIRLKKMVEPFILRRTKQEVLEELPDKIENNIKIAFNKEEENLYIANLSQINSELKTALDVERIDKIQILAMMTRLRQICCDARILYNEIIGPSSKMKACLDIIKKAKENNQKVLLFSSFTSSLDLLEKELRKEDISYYVLTGATNKIKRHQLVNAFQNDNTDVFLISLKAGGTGLNLTAASIVIHFDPWWNMSAQNQATDRAYRIGQTNNVQVYKLIMKNSIEEKIQELQAQKQDLSNIFIENNDGSITKMSTADIISLFSIDQEG</sequence>
<dbReference type="PANTHER" id="PTHR10799">
    <property type="entry name" value="SNF2/RAD54 HELICASE FAMILY"/>
    <property type="match status" value="1"/>
</dbReference>
<dbReference type="EMBL" id="QUSL01000001">
    <property type="protein sequence ID" value="RGD87126.1"/>
    <property type="molecule type" value="Genomic_DNA"/>
</dbReference>
<dbReference type="GO" id="GO:0016787">
    <property type="term" value="F:hydrolase activity"/>
    <property type="evidence" value="ECO:0007669"/>
    <property type="project" value="UniProtKB-KW"/>
</dbReference>
<dbReference type="PROSITE" id="PS50966">
    <property type="entry name" value="ZF_SWIM"/>
    <property type="match status" value="1"/>
</dbReference>
<dbReference type="InterPro" id="IPR001650">
    <property type="entry name" value="Helicase_C-like"/>
</dbReference>
<feature type="domain" description="Helicase C-terminal" evidence="5">
    <location>
        <begin position="900"/>
        <end position="1049"/>
    </location>
</feature>
<feature type="domain" description="SWIM-type" evidence="3">
    <location>
        <begin position="56"/>
        <end position="94"/>
    </location>
</feature>
<keyword evidence="2" id="KW-0863">Zinc-finger</keyword>
<evidence type="ECO:0000313" key="6">
    <source>
        <dbReference type="EMBL" id="RGD87126.1"/>
    </source>
</evidence>
<feature type="domain" description="Helicase ATP-binding" evidence="4">
    <location>
        <begin position="618"/>
        <end position="777"/>
    </location>
</feature>
<dbReference type="Proteomes" id="UP000261032">
    <property type="component" value="Unassembled WGS sequence"/>
</dbReference>
<dbReference type="InterPro" id="IPR013663">
    <property type="entry name" value="Helicase_SWF/SNF/SWI_bac"/>
</dbReference>
<dbReference type="SMART" id="SM00487">
    <property type="entry name" value="DEXDc"/>
    <property type="match status" value="1"/>
</dbReference>
<reference evidence="6 7" key="1">
    <citation type="submission" date="2018-08" db="EMBL/GenBank/DDBJ databases">
        <title>A genome reference for cultivated species of the human gut microbiota.</title>
        <authorList>
            <person name="Zou Y."/>
            <person name="Xue W."/>
            <person name="Luo G."/>
        </authorList>
    </citation>
    <scope>NUCLEOTIDE SEQUENCE [LARGE SCALE GENOMIC DNA]</scope>
    <source>
        <strain evidence="6 7">OM06-4</strain>
    </source>
</reference>
<dbReference type="Pfam" id="PF00271">
    <property type="entry name" value="Helicase_C"/>
    <property type="match status" value="1"/>
</dbReference>
<dbReference type="InterPro" id="IPR000330">
    <property type="entry name" value="SNF2_N"/>
</dbReference>
<dbReference type="SMART" id="SM00490">
    <property type="entry name" value="HELICc"/>
    <property type="match status" value="1"/>
</dbReference>
<evidence type="ECO:0000259" key="4">
    <source>
        <dbReference type="PROSITE" id="PS51192"/>
    </source>
</evidence>
<dbReference type="CDD" id="cd18012">
    <property type="entry name" value="DEXQc_arch_SWI2_SNF2"/>
    <property type="match status" value="1"/>
</dbReference>
<dbReference type="Gene3D" id="3.40.50.10810">
    <property type="entry name" value="Tandem AAA-ATPase domain"/>
    <property type="match status" value="1"/>
</dbReference>
<dbReference type="PROSITE" id="PS51192">
    <property type="entry name" value="HELICASE_ATP_BIND_1"/>
    <property type="match status" value="1"/>
</dbReference>
<evidence type="ECO:0000256" key="1">
    <source>
        <dbReference type="ARBA" id="ARBA00022801"/>
    </source>
</evidence>
<proteinExistence type="predicted"/>
<dbReference type="Pfam" id="PF00176">
    <property type="entry name" value="SNF2-rel_dom"/>
    <property type="match status" value="1"/>
</dbReference>
<dbReference type="Pfam" id="PF08455">
    <property type="entry name" value="SNF2_assoc"/>
    <property type="match status" value="1"/>
</dbReference>
<keyword evidence="6" id="KW-0347">Helicase</keyword>
<dbReference type="PROSITE" id="PS51194">
    <property type="entry name" value="HELICASE_CTER"/>
    <property type="match status" value="1"/>
</dbReference>
<organism evidence="6 7">
    <name type="scientific">Thomasclavelia ramosa</name>
    <dbReference type="NCBI Taxonomy" id="1547"/>
    <lineage>
        <taxon>Bacteria</taxon>
        <taxon>Bacillati</taxon>
        <taxon>Bacillota</taxon>
        <taxon>Erysipelotrichia</taxon>
        <taxon>Erysipelotrichales</taxon>
        <taxon>Coprobacillaceae</taxon>
        <taxon>Thomasclavelia</taxon>
    </lineage>
</organism>
<dbReference type="CDD" id="cd18793">
    <property type="entry name" value="SF2_C_SNF"/>
    <property type="match status" value="1"/>
</dbReference>
<dbReference type="Gene3D" id="3.40.50.300">
    <property type="entry name" value="P-loop containing nucleotide triphosphate hydrolases"/>
    <property type="match status" value="1"/>
</dbReference>
<dbReference type="InterPro" id="IPR027417">
    <property type="entry name" value="P-loop_NTPase"/>
</dbReference>
<dbReference type="InterPro" id="IPR038718">
    <property type="entry name" value="SNF2-like_sf"/>
</dbReference>
<gene>
    <name evidence="6" type="ORF">DXB93_00140</name>
</gene>
<keyword evidence="2" id="KW-0862">Zinc</keyword>
<comment type="caution">
    <text evidence="6">The sequence shown here is derived from an EMBL/GenBank/DDBJ whole genome shotgun (WGS) entry which is preliminary data.</text>
</comment>
<dbReference type="InterPro" id="IPR007527">
    <property type="entry name" value="Znf_SWIM"/>
</dbReference>
<keyword evidence="2" id="KW-0479">Metal-binding</keyword>
<keyword evidence="6" id="KW-0067">ATP-binding</keyword>